<proteinExistence type="inferred from homology"/>
<dbReference type="PANTHER" id="PTHR24067">
    <property type="entry name" value="UBIQUITIN-CONJUGATING ENZYME E2"/>
    <property type="match status" value="1"/>
</dbReference>
<evidence type="ECO:0000256" key="1">
    <source>
        <dbReference type="ARBA" id="ARBA00000485"/>
    </source>
</evidence>
<evidence type="ECO:0000256" key="4">
    <source>
        <dbReference type="ARBA" id="ARBA00022786"/>
    </source>
</evidence>
<reference evidence="8" key="2">
    <citation type="submission" date="2025-08" db="UniProtKB">
        <authorList>
            <consortium name="Ensembl"/>
        </authorList>
    </citation>
    <scope>IDENTIFICATION</scope>
</reference>
<keyword evidence="4 6" id="KW-0833">Ubl conjugation pathway</keyword>
<organism evidence="8 9">
    <name type="scientific">Podarcis muralis</name>
    <name type="common">Wall lizard</name>
    <name type="synonym">Lacerta muralis</name>
    <dbReference type="NCBI Taxonomy" id="64176"/>
    <lineage>
        <taxon>Eukaryota</taxon>
        <taxon>Metazoa</taxon>
        <taxon>Chordata</taxon>
        <taxon>Craniata</taxon>
        <taxon>Vertebrata</taxon>
        <taxon>Euteleostomi</taxon>
        <taxon>Lepidosauria</taxon>
        <taxon>Squamata</taxon>
        <taxon>Bifurcata</taxon>
        <taxon>Unidentata</taxon>
        <taxon>Episquamata</taxon>
        <taxon>Laterata</taxon>
        <taxon>Lacertibaenia</taxon>
        <taxon>Lacertidae</taxon>
        <taxon>Podarcis</taxon>
    </lineage>
</organism>
<evidence type="ECO:0000256" key="5">
    <source>
        <dbReference type="PROSITE-ProRule" id="PRU10133"/>
    </source>
</evidence>
<dbReference type="SUPFAM" id="SSF54495">
    <property type="entry name" value="UBC-like"/>
    <property type="match status" value="1"/>
</dbReference>
<feature type="active site" description="Glycyl thioester intermediate" evidence="5">
    <location>
        <position position="97"/>
    </location>
</feature>
<reference evidence="8" key="3">
    <citation type="submission" date="2025-09" db="UniProtKB">
        <authorList>
            <consortium name="Ensembl"/>
        </authorList>
    </citation>
    <scope>IDENTIFICATION</scope>
</reference>
<dbReference type="Proteomes" id="UP000472272">
    <property type="component" value="Chromosome 1"/>
</dbReference>
<evidence type="ECO:0000256" key="2">
    <source>
        <dbReference type="ARBA" id="ARBA00012486"/>
    </source>
</evidence>
<sequence>MTQTQILCQAFRKPDMWKWRELNRIKTSGFRCLRDVEVDVNNVLLWKGLLVPDDPPYNKGAFRIEISFPSEYPLKPPKVTFKTPIYHPNVDEKGQVCLPIVSNENWRPSTKADQVIAELIVLVNKPDPDHPLRADLADEFIQDHERFLSKAEEQTSKFSEKRPCE</sequence>
<dbReference type="CDD" id="cd23801">
    <property type="entry name" value="UBCc_UBE2L3"/>
    <property type="match status" value="1"/>
</dbReference>
<protein>
    <recommendedName>
        <fullName evidence="2">E2 ubiquitin-conjugating enzyme</fullName>
        <ecNumber evidence="2">2.3.2.23</ecNumber>
    </recommendedName>
</protein>
<dbReference type="InterPro" id="IPR000608">
    <property type="entry name" value="UBC"/>
</dbReference>
<comment type="similarity">
    <text evidence="6">Belongs to the ubiquitin-conjugating enzyme family.</text>
</comment>
<dbReference type="PROSITE" id="PS00183">
    <property type="entry name" value="UBC_1"/>
    <property type="match status" value="1"/>
</dbReference>
<gene>
    <name evidence="8" type="primary">UBE2L6</name>
</gene>
<name>A0A670HQR9_PODMU</name>
<comment type="catalytic activity">
    <reaction evidence="1">
        <text>S-ubiquitinyl-[E1 ubiquitin-activating enzyme]-L-cysteine + [E2 ubiquitin-conjugating enzyme]-L-cysteine = [E1 ubiquitin-activating enzyme]-L-cysteine + S-ubiquitinyl-[E2 ubiquitin-conjugating enzyme]-L-cysteine.</text>
        <dbReference type="EC" id="2.3.2.23"/>
    </reaction>
</comment>
<evidence type="ECO:0000259" key="7">
    <source>
        <dbReference type="PROSITE" id="PS50127"/>
    </source>
</evidence>
<dbReference type="PROSITE" id="PS50127">
    <property type="entry name" value="UBC_2"/>
    <property type="match status" value="1"/>
</dbReference>
<keyword evidence="6" id="KW-0547">Nucleotide-binding</keyword>
<dbReference type="EC" id="2.3.2.23" evidence="2"/>
<dbReference type="OMA" id="DESIMVW"/>
<dbReference type="GO" id="GO:0061631">
    <property type="term" value="F:ubiquitin conjugating enzyme activity"/>
    <property type="evidence" value="ECO:0007669"/>
    <property type="project" value="UniProtKB-EC"/>
</dbReference>
<accession>A0A670HQR9</accession>
<evidence type="ECO:0000313" key="8">
    <source>
        <dbReference type="Ensembl" id="ENSPMRP00000001891.1"/>
    </source>
</evidence>
<dbReference type="Ensembl" id="ENSPMRT00000002011.1">
    <property type="protein sequence ID" value="ENSPMRP00000001891.1"/>
    <property type="gene ID" value="ENSPMRG00000001395.1"/>
</dbReference>
<dbReference type="Gene3D" id="3.10.110.10">
    <property type="entry name" value="Ubiquitin Conjugating Enzyme"/>
    <property type="match status" value="1"/>
</dbReference>
<evidence type="ECO:0000256" key="3">
    <source>
        <dbReference type="ARBA" id="ARBA00022679"/>
    </source>
</evidence>
<keyword evidence="9" id="KW-1185">Reference proteome</keyword>
<dbReference type="InterPro" id="IPR050113">
    <property type="entry name" value="Ub_conjugating_enzyme"/>
</dbReference>
<dbReference type="GO" id="GO:0005524">
    <property type="term" value="F:ATP binding"/>
    <property type="evidence" value="ECO:0007669"/>
    <property type="project" value="UniProtKB-UniRule"/>
</dbReference>
<dbReference type="FunFam" id="3.10.110.10:FF:000011">
    <property type="entry name" value="Ubiquitin-conjugating enzyme E2 L3"/>
    <property type="match status" value="1"/>
</dbReference>
<reference evidence="8 9" key="1">
    <citation type="journal article" date="2019" name="Proc. Natl. Acad. Sci. U.S.A.">
        <title>Regulatory changes in pterin and carotenoid genes underlie balanced color polymorphisms in the wall lizard.</title>
        <authorList>
            <person name="Andrade P."/>
            <person name="Pinho C."/>
            <person name="Perez I de Lanuza G."/>
            <person name="Afonso S."/>
            <person name="Brejcha J."/>
            <person name="Rubin C.J."/>
            <person name="Wallerman O."/>
            <person name="Pereira P."/>
            <person name="Sabatino S.J."/>
            <person name="Bellati A."/>
            <person name="Pellitteri-Rosa D."/>
            <person name="Bosakova Z."/>
            <person name="Bunikis I."/>
            <person name="Carretero M.A."/>
            <person name="Feiner N."/>
            <person name="Marsik P."/>
            <person name="Pauperio F."/>
            <person name="Salvi D."/>
            <person name="Soler L."/>
            <person name="While G.M."/>
            <person name="Uller T."/>
            <person name="Font E."/>
            <person name="Andersson L."/>
            <person name="Carneiro M."/>
        </authorList>
    </citation>
    <scope>NUCLEOTIDE SEQUENCE</scope>
</reference>
<dbReference type="SMART" id="SM00212">
    <property type="entry name" value="UBCc"/>
    <property type="match status" value="1"/>
</dbReference>
<dbReference type="Pfam" id="PF00179">
    <property type="entry name" value="UQ_con"/>
    <property type="match status" value="1"/>
</dbReference>
<keyword evidence="6" id="KW-0067">ATP-binding</keyword>
<dbReference type="AlphaFoldDB" id="A0A670HQR9"/>
<evidence type="ECO:0000313" key="9">
    <source>
        <dbReference type="Proteomes" id="UP000472272"/>
    </source>
</evidence>
<evidence type="ECO:0000256" key="6">
    <source>
        <dbReference type="RuleBase" id="RU362109"/>
    </source>
</evidence>
<keyword evidence="3" id="KW-0808">Transferase</keyword>
<feature type="domain" description="UBC core" evidence="7">
    <location>
        <begin position="10"/>
        <end position="160"/>
    </location>
</feature>
<dbReference type="InterPro" id="IPR016135">
    <property type="entry name" value="UBQ-conjugating_enzyme/RWD"/>
</dbReference>
<dbReference type="GeneTree" id="ENSGT00940000165322"/>
<dbReference type="InterPro" id="IPR023313">
    <property type="entry name" value="UBQ-conjugating_AS"/>
</dbReference>